<dbReference type="InterPro" id="IPR017039">
    <property type="entry name" value="Virul_fac_BrkB"/>
</dbReference>
<organism evidence="8 9">
    <name type="scientific">Stutzerimonas balearica DSM 6083</name>
    <dbReference type="NCBI Taxonomy" id="1123016"/>
    <lineage>
        <taxon>Bacteria</taxon>
        <taxon>Pseudomonadati</taxon>
        <taxon>Pseudomonadota</taxon>
        <taxon>Gammaproteobacteria</taxon>
        <taxon>Pseudomonadales</taxon>
        <taxon>Pseudomonadaceae</taxon>
        <taxon>Stutzerimonas</taxon>
    </lineage>
</organism>
<comment type="similarity">
    <text evidence="7">Belongs to the UPF0761 family.</text>
</comment>
<feature type="transmembrane region" description="Helical" evidence="7">
    <location>
        <begin position="234"/>
        <end position="264"/>
    </location>
</feature>
<evidence type="ECO:0000256" key="4">
    <source>
        <dbReference type="ARBA" id="ARBA00022692"/>
    </source>
</evidence>
<feature type="transmembrane region" description="Helical" evidence="7">
    <location>
        <begin position="133"/>
        <end position="156"/>
    </location>
</feature>
<dbReference type="GO" id="GO:0005886">
    <property type="term" value="C:plasma membrane"/>
    <property type="evidence" value="ECO:0007669"/>
    <property type="project" value="UniProtKB-SubCell"/>
</dbReference>
<comment type="subcellular location">
    <subcellularLocation>
        <location evidence="1 7">Cell membrane</location>
        <topology evidence="1 7">Multi-pass membrane protein</topology>
    </subcellularLocation>
</comment>
<gene>
    <name evidence="8" type="ORF">CL52_13915</name>
</gene>
<protein>
    <recommendedName>
        <fullName evidence="7">UPF0761 membrane protein CL52_13915</fullName>
    </recommendedName>
</protein>
<evidence type="ECO:0000256" key="6">
    <source>
        <dbReference type="ARBA" id="ARBA00023136"/>
    </source>
</evidence>
<keyword evidence="3" id="KW-0997">Cell inner membrane</keyword>
<keyword evidence="6 7" id="KW-0472">Membrane</keyword>
<reference evidence="9" key="1">
    <citation type="submission" date="2014-03" db="EMBL/GenBank/DDBJ databases">
        <title>Complete genome of Pseudomonas balearica DSM 6083T, a sewage water isolate from an enrichment with 2-methylnaphthalene.</title>
        <authorList>
            <person name="Salva-Serra F."/>
            <person name="Jaen-Luchoro D."/>
            <person name="Busquets A."/>
            <person name="Pena A."/>
            <person name="Gomila M."/>
            <person name="Bosch R."/>
            <person name="Nogales B."/>
            <person name="Garcia-Valdes E."/>
            <person name="Lalucat J."/>
            <person name="Bennasar A."/>
        </authorList>
    </citation>
    <scope>NUCLEOTIDE SEQUENCE [LARGE SCALE GENOMIC DNA]</scope>
    <source>
        <strain evidence="9">DSM 6083</strain>
    </source>
</reference>
<evidence type="ECO:0000256" key="7">
    <source>
        <dbReference type="HAMAP-Rule" id="MF_00672"/>
    </source>
</evidence>
<dbReference type="PANTHER" id="PTHR30213">
    <property type="entry name" value="INNER MEMBRANE PROTEIN YHJD"/>
    <property type="match status" value="1"/>
</dbReference>
<evidence type="ECO:0000313" key="8">
    <source>
        <dbReference type="EMBL" id="AJE16073.1"/>
    </source>
</evidence>
<feature type="transmembrane region" description="Helical" evidence="7">
    <location>
        <begin position="93"/>
        <end position="112"/>
    </location>
</feature>
<evidence type="ECO:0000256" key="3">
    <source>
        <dbReference type="ARBA" id="ARBA00022519"/>
    </source>
</evidence>
<name>A0A8D4C768_9GAMM</name>
<dbReference type="AlphaFoldDB" id="A0A8D4C768"/>
<evidence type="ECO:0000256" key="2">
    <source>
        <dbReference type="ARBA" id="ARBA00022475"/>
    </source>
</evidence>
<reference evidence="8 9" key="2">
    <citation type="journal article" name="Genome Announc.">
        <title>Complete Genome Sequence of Pseudomonas balearica DSM 6083T.</title>
        <authorList>
            <person name="Bennasar-Figueras A."/>
            <person name="Salva-Serra F."/>
            <person name="Jaen-Luchoro D."/>
            <person name="Segui C."/>
            <person name="Aliaga F."/>
            <person name="Busquets A."/>
            <person name="Gomila M."/>
            <person name="Moore E.R."/>
            <person name="Lalucat J."/>
        </authorList>
    </citation>
    <scope>NUCLEOTIDE SEQUENCE [LARGE SCALE GENOMIC DNA]</scope>
    <source>
        <strain evidence="9">DSM 6083</strain>
    </source>
</reference>
<evidence type="ECO:0000256" key="5">
    <source>
        <dbReference type="ARBA" id="ARBA00022989"/>
    </source>
</evidence>
<dbReference type="InterPro" id="IPR023679">
    <property type="entry name" value="UPF0761_bac"/>
</dbReference>
<feature type="transmembrane region" description="Helical" evidence="7">
    <location>
        <begin position="204"/>
        <end position="228"/>
    </location>
</feature>
<dbReference type="Pfam" id="PF03631">
    <property type="entry name" value="Virul_fac_BrkB"/>
    <property type="match status" value="1"/>
</dbReference>
<dbReference type="EMBL" id="CP007511">
    <property type="protein sequence ID" value="AJE16073.1"/>
    <property type="molecule type" value="Genomic_DNA"/>
</dbReference>
<keyword evidence="5 7" id="KW-1133">Transmembrane helix</keyword>
<feature type="transmembrane region" description="Helical" evidence="7">
    <location>
        <begin position="168"/>
        <end position="192"/>
    </location>
</feature>
<dbReference type="HAMAP" id="MF_00672">
    <property type="entry name" value="UPF0761"/>
    <property type="match status" value="1"/>
</dbReference>
<dbReference type="PANTHER" id="PTHR30213:SF0">
    <property type="entry name" value="UPF0761 MEMBRANE PROTEIN YIHY"/>
    <property type="match status" value="1"/>
</dbReference>
<dbReference type="NCBIfam" id="TIGR00765">
    <property type="entry name" value="yihY_not_rbn"/>
    <property type="match status" value="1"/>
</dbReference>
<keyword evidence="4 7" id="KW-0812">Transmembrane</keyword>
<proteinExistence type="inferred from homology"/>
<evidence type="ECO:0000313" key="9">
    <source>
        <dbReference type="Proteomes" id="UP000031271"/>
    </source>
</evidence>
<sequence>MHLRFDKLMEFGRFLLRRFLADRGPHSAAALTYTTLFAVVPMMTVTFAMLSVIPAFHGVGEQIQLFIFRNFIPSTGATIQEYLVAFSTQARQLTWFGVGLLMATALTMLLTIEKAFNTIWRVRQPRRGISSFLLYWAILSLGPLLLGAAFATSTYLTSLTLLSGPHAIIGASALLKVMPLLLSVAAFTLIYAAVPNTRVPLKHALVGGSFTALLFEAAKQLFGLYVSYFPSYQLIYGAFATVPLFLLWIYLSWMIVLFGAELVCGLSSSAEWRRRRLPKLALLLVLLRILYARQQEGRDLDLRGLRKAGWSLPNDEWDELIGFLESEQLVTRTGSGGWVLCRDLGGYEMQQLMRNNPWPVNDPEALGQPLDEPWYVPLRQALASLRQEQARLFGGSLASWLRGEGDEKRQ</sequence>
<keyword evidence="2 7" id="KW-1003">Cell membrane</keyword>
<accession>A0A8D4C768</accession>
<dbReference type="KEGG" id="pbm:CL52_13915"/>
<evidence type="ECO:0000256" key="1">
    <source>
        <dbReference type="ARBA" id="ARBA00004651"/>
    </source>
</evidence>
<feature type="transmembrane region" description="Helical" evidence="7">
    <location>
        <begin position="28"/>
        <end position="56"/>
    </location>
</feature>
<dbReference type="Proteomes" id="UP000031271">
    <property type="component" value="Chromosome"/>
</dbReference>